<dbReference type="HOGENOM" id="CLU_1354715_0_0_1"/>
<dbReference type="EnsemblFungi" id="CEF75940">
    <property type="protein sequence ID" value="CEF75940"/>
    <property type="gene ID" value="FGRRES_10504"/>
</dbReference>
<name>I1S1A4_GIBZE</name>
<organism evidence="3 5">
    <name type="scientific">Gibberella zeae (strain ATCC MYA-4620 / CBS 123657 / FGSC 9075 / NRRL 31084 / PH-1)</name>
    <name type="common">Wheat head blight fungus</name>
    <name type="synonym">Fusarium graminearum</name>
    <dbReference type="NCBI Taxonomy" id="229533"/>
    <lineage>
        <taxon>Eukaryota</taxon>
        <taxon>Fungi</taxon>
        <taxon>Dikarya</taxon>
        <taxon>Ascomycota</taxon>
        <taxon>Pezizomycotina</taxon>
        <taxon>Sordariomycetes</taxon>
        <taxon>Hypocreomycetidae</taxon>
        <taxon>Hypocreales</taxon>
        <taxon>Nectriaceae</taxon>
        <taxon>Fusarium</taxon>
    </lineage>
</organism>
<proteinExistence type="predicted"/>
<dbReference type="VEuPathDB" id="FungiDB:FGRAMPH1_01G08273"/>
<evidence type="ECO:0000313" key="3">
    <source>
        <dbReference type="EMBL" id="CEF75940.1"/>
    </source>
</evidence>
<dbReference type="OrthoDB" id="5986190at2759"/>
<feature type="region of interest" description="Disordered" evidence="1">
    <location>
        <begin position="136"/>
        <end position="155"/>
    </location>
</feature>
<dbReference type="STRING" id="229533.I1S1A4"/>
<evidence type="ECO:0000313" key="4">
    <source>
        <dbReference type="EnsemblFungi" id="CEF75940"/>
    </source>
</evidence>
<keyword evidence="5" id="KW-1185">Reference proteome</keyword>
<reference evidence="4 5" key="1">
    <citation type="journal article" date="2007" name="Science">
        <title>The Fusarium graminearum genome reveals a link between localized polymorphism and pathogen specialization.</title>
        <authorList>
            <person name="Cuomo C.A."/>
            <person name="Gueldener U."/>
            <person name="Xu J.-R."/>
            <person name="Trail F."/>
            <person name="Turgeon B.G."/>
            <person name="Di Pietro A."/>
            <person name="Walton J.D."/>
            <person name="Ma L.-J."/>
            <person name="Baker S.E."/>
            <person name="Rep M."/>
            <person name="Adam G."/>
            <person name="Antoniw J."/>
            <person name="Baldwin T."/>
            <person name="Calvo S.E."/>
            <person name="Chang Y.-L."/>
            <person name="DeCaprio D."/>
            <person name="Gale L.R."/>
            <person name="Gnerre S."/>
            <person name="Goswami R.S."/>
            <person name="Hammond-Kosack K."/>
            <person name="Harris L.J."/>
            <person name="Hilburn K."/>
            <person name="Kennell J.C."/>
            <person name="Kroken S."/>
            <person name="Magnuson J.K."/>
            <person name="Mannhaupt G."/>
            <person name="Mauceli E.W."/>
            <person name="Mewes H.-W."/>
            <person name="Mitterbauer R."/>
            <person name="Muehlbauer G."/>
            <person name="Muensterkoetter M."/>
            <person name="Nelson D."/>
            <person name="O'Donnell K."/>
            <person name="Ouellet T."/>
            <person name="Qi W."/>
            <person name="Quesneville H."/>
            <person name="Roncero M.I.G."/>
            <person name="Seong K.-Y."/>
            <person name="Tetko I.V."/>
            <person name="Urban M."/>
            <person name="Waalwijk C."/>
            <person name="Ward T.J."/>
            <person name="Yao J."/>
            <person name="Birren B.W."/>
            <person name="Kistler H.C."/>
        </authorList>
    </citation>
    <scope>NUCLEOTIDE SEQUENCE [LARGE SCALE GENOMIC DNA]</scope>
    <source>
        <strain evidence="5">ATCC MYA-4620 / CBS 123657 / FGSC 9075 / NRRL 31084 / PH-1</strain>
        <strain evidence="4">PH-1 / ATCC MYA-4620 / FGSC 9075 / NRRL 31084</strain>
    </source>
</reference>
<sequence length="202" mass="23107">MWRLATPCYFIVSYWTTLVHPLSCRGIELHPALFYLFLQGSFLSLFLSHNTPFLGFAFMMNSRPAFPDLFEWFPHDQQLQLIYDTSHSNDGPGLHNAVPAQVSSDQPGELHIHSLSQEPVVSVPQGIASLSHAELTETHMGPPPKRRRKKAPTLRANDWEPYRARILELHDEQKLPLPKVKAMIEQEFEFTAEYGLSKTPFP</sequence>
<gene>
    <name evidence="4" type="primary">FG10504.1</name>
    <name evidence="3" type="ORF">FGRAMPH1_01T08273</name>
</gene>
<dbReference type="InterPro" id="IPR025676">
    <property type="entry name" value="Clr5_dom"/>
</dbReference>
<reference evidence="4" key="4">
    <citation type="submission" date="2017-01" db="UniProtKB">
        <authorList>
            <consortium name="EnsemblFungi"/>
        </authorList>
    </citation>
    <scope>IDENTIFICATION</scope>
    <source>
        <strain evidence="4">PH-1 / ATCC MYA-4620 / FGSC 9075 / NRRL 31084</strain>
    </source>
</reference>
<dbReference type="Proteomes" id="UP000070720">
    <property type="component" value="Chromosome 1"/>
</dbReference>
<dbReference type="AlphaFoldDB" id="I1S1A4"/>
<feature type="domain" description="Clr5" evidence="2">
    <location>
        <begin position="156"/>
        <end position="193"/>
    </location>
</feature>
<protein>
    <submittedName>
        <fullName evidence="3">Chromosome 1, complete genome</fullName>
    </submittedName>
</protein>
<reference evidence="4 5" key="2">
    <citation type="journal article" date="2010" name="Nature">
        <title>Comparative genomics reveals mobile pathogenicity chromosomes in Fusarium.</title>
        <authorList>
            <person name="Ma L.J."/>
            <person name="van der Does H.C."/>
            <person name="Borkovich K.A."/>
            <person name="Coleman J.J."/>
            <person name="Daboussi M.J."/>
            <person name="Di Pietro A."/>
            <person name="Dufresne M."/>
            <person name="Freitag M."/>
            <person name="Grabherr M."/>
            <person name="Henrissat B."/>
            <person name="Houterman P.M."/>
            <person name="Kang S."/>
            <person name="Shim W.B."/>
            <person name="Woloshuk C."/>
            <person name="Xie X."/>
            <person name="Xu J.R."/>
            <person name="Antoniw J."/>
            <person name="Baker S.E."/>
            <person name="Bluhm B.H."/>
            <person name="Breakspear A."/>
            <person name="Brown D.W."/>
            <person name="Butchko R.A."/>
            <person name="Chapman S."/>
            <person name="Coulson R."/>
            <person name="Coutinho P.M."/>
            <person name="Danchin E.G."/>
            <person name="Diener A."/>
            <person name="Gale L.R."/>
            <person name="Gardiner D.M."/>
            <person name="Goff S."/>
            <person name="Hammond-Kosack K.E."/>
            <person name="Hilburn K."/>
            <person name="Hua-Van A."/>
            <person name="Jonkers W."/>
            <person name="Kazan K."/>
            <person name="Kodira C.D."/>
            <person name="Koehrsen M."/>
            <person name="Kumar L."/>
            <person name="Lee Y.H."/>
            <person name="Li L."/>
            <person name="Manners J.M."/>
            <person name="Miranda-Saavedra D."/>
            <person name="Mukherjee M."/>
            <person name="Park G."/>
            <person name="Park J."/>
            <person name="Park S.Y."/>
            <person name="Proctor R.H."/>
            <person name="Regev A."/>
            <person name="Ruiz-Roldan M.C."/>
            <person name="Sain D."/>
            <person name="Sakthikumar S."/>
            <person name="Sykes S."/>
            <person name="Schwartz D.C."/>
            <person name="Turgeon B.G."/>
            <person name="Wapinski I."/>
            <person name="Yoder O."/>
            <person name="Young S."/>
            <person name="Zeng Q."/>
            <person name="Zhou S."/>
            <person name="Galagan J."/>
            <person name="Cuomo C.A."/>
            <person name="Kistler H.C."/>
            <person name="Rep M."/>
        </authorList>
    </citation>
    <scope>GENOME REANNOTATION</scope>
    <source>
        <strain evidence="5">ATCC MYA-4620 / CBS 123657 / FGSC 9075 / NRRL 31084 / PH-1</strain>
        <strain evidence="4">PH-1 / ATCC MYA-4620 / FGSC 9075 / NRRL 31084</strain>
    </source>
</reference>
<dbReference type="RefSeq" id="XP_011319496.1">
    <property type="nucleotide sequence ID" value="XM_011321194.1"/>
</dbReference>
<accession>A0A098DBW6</accession>
<dbReference type="EMBL" id="HG970332">
    <property type="protein sequence ID" value="CEF75940.1"/>
    <property type="molecule type" value="Genomic_DNA"/>
</dbReference>
<dbReference type="KEGG" id="fgr:FGSG_10504"/>
<reference evidence="3 5" key="3">
    <citation type="journal article" date="2015" name="BMC Genomics">
        <title>The completed genome sequence of the pathogenic ascomycete fungus Fusarium graminearum.</title>
        <authorList>
            <person name="King R."/>
            <person name="Urban M."/>
            <person name="Hammond-Kosack M.C."/>
            <person name="Hassani-Pak K."/>
            <person name="Hammond-Kosack K.E."/>
        </authorList>
    </citation>
    <scope>NUCLEOTIDE SEQUENCE [LARGE SCALE GENOMIC DNA]</scope>
    <source>
        <strain evidence="5">ATCC MYA-4620 / CBS 123657 / FGSC 9075 / NRRL 31084 / PH-1</strain>
        <strain evidence="3">PH-1</strain>
    </source>
</reference>
<dbReference type="Pfam" id="PF14420">
    <property type="entry name" value="Clr5"/>
    <property type="match status" value="1"/>
</dbReference>
<dbReference type="eggNOG" id="KOG1840">
    <property type="taxonomic scope" value="Eukaryota"/>
</dbReference>
<evidence type="ECO:0000259" key="2">
    <source>
        <dbReference type="Pfam" id="PF14420"/>
    </source>
</evidence>
<evidence type="ECO:0000313" key="5">
    <source>
        <dbReference type="Proteomes" id="UP000070720"/>
    </source>
</evidence>
<evidence type="ECO:0000256" key="1">
    <source>
        <dbReference type="SAM" id="MobiDB-lite"/>
    </source>
</evidence>
<accession>I1S1A4</accession>
<dbReference type="InParanoid" id="I1S1A4"/>